<sequence>MHENLLLILGLLFIVMLLVMLAQKIRIAYPILLVLAVTKKRQPHRVAFFVSIV</sequence>
<accession>A0AAP2GUQ5</accession>
<dbReference type="AlphaFoldDB" id="A0AAP2GUQ5"/>
<proteinExistence type="predicted"/>
<organism evidence="1 2">
    <name type="scientific">Dawidia cretensis</name>
    <dbReference type="NCBI Taxonomy" id="2782350"/>
    <lineage>
        <taxon>Bacteria</taxon>
        <taxon>Pseudomonadati</taxon>
        <taxon>Bacteroidota</taxon>
        <taxon>Cytophagia</taxon>
        <taxon>Cytophagales</taxon>
        <taxon>Chryseotaleaceae</taxon>
        <taxon>Dawidia</taxon>
    </lineage>
</organism>
<evidence type="ECO:0000313" key="2">
    <source>
        <dbReference type="Proteomes" id="UP001319080"/>
    </source>
</evidence>
<dbReference type="Proteomes" id="UP001319080">
    <property type="component" value="Unassembled WGS sequence"/>
</dbReference>
<name>A0AAP2GUQ5_9BACT</name>
<dbReference type="RefSeq" id="WP_254083425.1">
    <property type="nucleotide sequence ID" value="NZ_JAHESE010000004.1"/>
</dbReference>
<comment type="caution">
    <text evidence="1">The sequence shown here is derived from an EMBL/GenBank/DDBJ whole genome shotgun (WGS) entry which is preliminary data.</text>
</comment>
<evidence type="ECO:0000313" key="1">
    <source>
        <dbReference type="EMBL" id="MBT1707832.1"/>
    </source>
</evidence>
<gene>
    <name evidence="1" type="ORF">KK062_06355</name>
</gene>
<dbReference type="EMBL" id="JAHESE010000004">
    <property type="protein sequence ID" value="MBT1707832.1"/>
    <property type="molecule type" value="Genomic_DNA"/>
</dbReference>
<reference evidence="1 2" key="1">
    <citation type="submission" date="2021-05" db="EMBL/GenBank/DDBJ databases">
        <title>A Polyphasic approach of four new species of the genus Ohtaekwangia: Ohtaekwangia histidinii sp. nov., Ohtaekwangia cretensis sp. nov., Ohtaekwangia indiensis sp. nov., Ohtaekwangia reichenbachii sp. nov. from diverse environment.</title>
        <authorList>
            <person name="Octaviana S."/>
        </authorList>
    </citation>
    <scope>NUCLEOTIDE SEQUENCE [LARGE SCALE GENOMIC DNA]</scope>
    <source>
        <strain evidence="1 2">PWU5</strain>
    </source>
</reference>
<keyword evidence="2" id="KW-1185">Reference proteome</keyword>
<protein>
    <submittedName>
        <fullName evidence="1">Uncharacterized protein</fullName>
    </submittedName>
</protein>